<comment type="similarity">
    <text evidence="1 2">Belongs to the phD/YefM antitoxin family.</text>
</comment>
<dbReference type="InterPro" id="IPR006442">
    <property type="entry name" value="Antitoxin_Phd/YefM"/>
</dbReference>
<comment type="caution">
    <text evidence="3">The sequence shown here is derived from an EMBL/GenBank/DDBJ whole genome shotgun (WGS) entry which is preliminary data.</text>
</comment>
<dbReference type="EMBL" id="JAAOMP010000026">
    <property type="protein sequence ID" value="MBU2758867.1"/>
    <property type="molecule type" value="Genomic_DNA"/>
</dbReference>
<evidence type="ECO:0000256" key="1">
    <source>
        <dbReference type="ARBA" id="ARBA00009981"/>
    </source>
</evidence>
<protein>
    <recommendedName>
        <fullName evidence="2">Antitoxin</fullName>
    </recommendedName>
</protein>
<proteinExistence type="inferred from homology"/>
<dbReference type="SUPFAM" id="SSF143120">
    <property type="entry name" value="YefM-like"/>
    <property type="match status" value="1"/>
</dbReference>
<dbReference type="Proteomes" id="UP000755654">
    <property type="component" value="Unassembled WGS sequence"/>
</dbReference>
<name>A0ABS5ZUG4_9PROT</name>
<evidence type="ECO:0000256" key="2">
    <source>
        <dbReference type="RuleBase" id="RU362080"/>
    </source>
</evidence>
<dbReference type="Pfam" id="PF02604">
    <property type="entry name" value="PhdYeFM_antitox"/>
    <property type="match status" value="1"/>
</dbReference>
<dbReference type="RefSeq" id="WP_215882638.1">
    <property type="nucleotide sequence ID" value="NZ_JAAOMP010000026.1"/>
</dbReference>
<reference evidence="3 4" key="1">
    <citation type="journal article" date="2021" name="ISME J.">
        <title>Genomic evolution of the class Acidithiobacillia: deep-branching Proteobacteria living in extreme acidic conditions.</title>
        <authorList>
            <person name="Moya-Beltran A."/>
            <person name="Beard S."/>
            <person name="Rojas-Villalobos C."/>
            <person name="Issotta F."/>
            <person name="Gallardo Y."/>
            <person name="Ulloa R."/>
            <person name="Giaveno A."/>
            <person name="Degli Esposti M."/>
            <person name="Johnson D.B."/>
            <person name="Quatrini R."/>
        </authorList>
    </citation>
    <scope>NUCLEOTIDE SEQUENCE [LARGE SCALE GENOMIC DNA]</scope>
    <source>
        <strain evidence="3 4">RW2</strain>
    </source>
</reference>
<dbReference type="NCBIfam" id="TIGR01552">
    <property type="entry name" value="phd_fam"/>
    <property type="match status" value="1"/>
</dbReference>
<comment type="function">
    <text evidence="2">Antitoxin component of a type II toxin-antitoxin (TA) system.</text>
</comment>
<gene>
    <name evidence="3" type="ORF">HAP95_01375</name>
</gene>
<keyword evidence="4" id="KW-1185">Reference proteome</keyword>
<evidence type="ECO:0000313" key="4">
    <source>
        <dbReference type="Proteomes" id="UP000755654"/>
    </source>
</evidence>
<accession>A0ABS5ZUG4</accession>
<dbReference type="InterPro" id="IPR036165">
    <property type="entry name" value="YefM-like_sf"/>
</dbReference>
<organism evidence="3 4">
    <name type="scientific">Acidithiobacillus sulfurivorans</name>
    <dbReference type="NCBI Taxonomy" id="1958756"/>
    <lineage>
        <taxon>Bacteria</taxon>
        <taxon>Pseudomonadati</taxon>
        <taxon>Pseudomonadota</taxon>
        <taxon>Acidithiobacillia</taxon>
        <taxon>Acidithiobacillales</taxon>
        <taxon>Acidithiobacillaceae</taxon>
        <taxon>Acidithiobacillus</taxon>
    </lineage>
</organism>
<dbReference type="Gene3D" id="3.40.1620.10">
    <property type="entry name" value="YefM-like domain"/>
    <property type="match status" value="1"/>
</dbReference>
<evidence type="ECO:0000313" key="3">
    <source>
        <dbReference type="EMBL" id="MBU2758867.1"/>
    </source>
</evidence>
<sequence length="79" mass="8972">MGTYTLAHTKTHLSEILHQVENGETVVITRHGRPVARVESVVNGTGAFPFERLAAFRAEMPQWRKRSAELLQELRDESN</sequence>